<dbReference type="Gene3D" id="3.40.50.1820">
    <property type="entry name" value="alpha/beta hydrolase"/>
    <property type="match status" value="1"/>
</dbReference>
<reference evidence="2 3" key="1">
    <citation type="submission" date="2024-06" db="EMBL/GenBank/DDBJ databases">
        <title>The Natural Products Discovery Center: Release of the First 8490 Sequenced Strains for Exploring Actinobacteria Biosynthetic Diversity.</title>
        <authorList>
            <person name="Kalkreuter E."/>
            <person name="Kautsar S.A."/>
            <person name="Yang D."/>
            <person name="Bader C.D."/>
            <person name="Teijaro C.N."/>
            <person name="Fluegel L."/>
            <person name="Davis C.M."/>
            <person name="Simpson J.R."/>
            <person name="Lauterbach L."/>
            <person name="Steele A.D."/>
            <person name="Gui C."/>
            <person name="Meng S."/>
            <person name="Li G."/>
            <person name="Viehrig K."/>
            <person name="Ye F."/>
            <person name="Su P."/>
            <person name="Kiefer A.F."/>
            <person name="Nichols A."/>
            <person name="Cepeda A.J."/>
            <person name="Yan W."/>
            <person name="Fan B."/>
            <person name="Jiang Y."/>
            <person name="Adhikari A."/>
            <person name="Zheng C.-J."/>
            <person name="Schuster L."/>
            <person name="Cowan T.M."/>
            <person name="Smanski M.J."/>
            <person name="Chevrette M.G."/>
            <person name="De Carvalho L.P.S."/>
            <person name="Shen B."/>
        </authorList>
    </citation>
    <scope>NUCLEOTIDE SEQUENCE [LARGE SCALE GENOMIC DNA]</scope>
    <source>
        <strain evidence="2 3">NPDC050100</strain>
    </source>
</reference>
<dbReference type="EMBL" id="JBFALK010000016">
    <property type="protein sequence ID" value="MEV0972307.1"/>
    <property type="molecule type" value="Genomic_DNA"/>
</dbReference>
<dbReference type="InterPro" id="IPR029058">
    <property type="entry name" value="AB_hydrolase_fold"/>
</dbReference>
<comment type="caution">
    <text evidence="2">The sequence shown here is derived from an EMBL/GenBank/DDBJ whole genome shotgun (WGS) entry which is preliminary data.</text>
</comment>
<sequence>MLTDAQRAALAARLRQGRRNGPASPAAGPVVDLATSGTTPAFLLHAVGGSVFEYAALVRELATTFRLYGVEAAGLRPGARPGTSLAEMAGRYADAVRAAQPAGPYRLIGWSMGGVLAFETARRLEEDGADVGLVVLIDAPYRTVPSYAEHEEGLAALFAAEVMPDGRGAAADPGEPVEVQLDRLADVLTADGDDRAVVREELDRRYAVFVAHISALAGYQPAAPVGADAVLVGAADTPDSVPEWAGMFRGRVRTLYTGAGHHACLRPPAVTEIARLVRSAEAEWGRPADVFGG</sequence>
<evidence type="ECO:0000313" key="3">
    <source>
        <dbReference type="Proteomes" id="UP001551675"/>
    </source>
</evidence>
<feature type="domain" description="Thioesterase" evidence="1">
    <location>
        <begin position="42"/>
        <end position="195"/>
    </location>
</feature>
<protein>
    <submittedName>
        <fullName evidence="2">Alpha/beta fold hydrolase</fullName>
    </submittedName>
</protein>
<dbReference type="RefSeq" id="WP_358137326.1">
    <property type="nucleotide sequence ID" value="NZ_JBFALK010000016.1"/>
</dbReference>
<proteinExistence type="predicted"/>
<keyword evidence="3" id="KW-1185">Reference proteome</keyword>
<accession>A0ABV3GLB5</accession>
<evidence type="ECO:0000259" key="1">
    <source>
        <dbReference type="Pfam" id="PF00975"/>
    </source>
</evidence>
<dbReference type="SUPFAM" id="SSF53474">
    <property type="entry name" value="alpha/beta-Hydrolases"/>
    <property type="match status" value="1"/>
</dbReference>
<gene>
    <name evidence="2" type="ORF">AB0I59_27215</name>
</gene>
<dbReference type="Pfam" id="PF00975">
    <property type="entry name" value="Thioesterase"/>
    <property type="match status" value="1"/>
</dbReference>
<dbReference type="InterPro" id="IPR001031">
    <property type="entry name" value="Thioesterase"/>
</dbReference>
<dbReference type="Proteomes" id="UP001551675">
    <property type="component" value="Unassembled WGS sequence"/>
</dbReference>
<name>A0ABV3GLB5_MICGL</name>
<organism evidence="2 3">
    <name type="scientific">Microtetraspora glauca</name>
    <dbReference type="NCBI Taxonomy" id="1996"/>
    <lineage>
        <taxon>Bacteria</taxon>
        <taxon>Bacillati</taxon>
        <taxon>Actinomycetota</taxon>
        <taxon>Actinomycetes</taxon>
        <taxon>Streptosporangiales</taxon>
        <taxon>Streptosporangiaceae</taxon>
        <taxon>Microtetraspora</taxon>
    </lineage>
</organism>
<dbReference type="GO" id="GO:0016787">
    <property type="term" value="F:hydrolase activity"/>
    <property type="evidence" value="ECO:0007669"/>
    <property type="project" value="UniProtKB-KW"/>
</dbReference>
<keyword evidence="2" id="KW-0378">Hydrolase</keyword>
<evidence type="ECO:0000313" key="2">
    <source>
        <dbReference type="EMBL" id="MEV0972307.1"/>
    </source>
</evidence>